<dbReference type="GO" id="GO:0000271">
    <property type="term" value="P:polysaccharide biosynthetic process"/>
    <property type="evidence" value="ECO:0007669"/>
    <property type="project" value="UniProtKB-KW"/>
</dbReference>
<name>A0A316GFX6_9RHOB</name>
<comment type="caution">
    <text evidence="11">The sequence shown here is derived from an EMBL/GenBank/DDBJ whole genome shotgun (WGS) entry which is preliminary data.</text>
</comment>
<evidence type="ECO:0000256" key="8">
    <source>
        <dbReference type="ARBA" id="ARBA00023169"/>
    </source>
</evidence>
<evidence type="ECO:0000313" key="11">
    <source>
        <dbReference type="EMBL" id="PWK58846.1"/>
    </source>
</evidence>
<proteinExistence type="inferred from homology"/>
<dbReference type="AlphaFoldDB" id="A0A316GFX6"/>
<evidence type="ECO:0000256" key="5">
    <source>
        <dbReference type="ARBA" id="ARBA00022692"/>
    </source>
</evidence>
<evidence type="ECO:0000256" key="9">
    <source>
        <dbReference type="SAM" id="Phobius"/>
    </source>
</evidence>
<dbReference type="GO" id="GO:0016780">
    <property type="term" value="F:phosphotransferase activity, for other substituted phosphate groups"/>
    <property type="evidence" value="ECO:0007669"/>
    <property type="project" value="TreeGrafter"/>
</dbReference>
<protein>
    <submittedName>
        <fullName evidence="11">Lipopolysaccharide/colanic/teichoic acid biosynthesis glycosyltransferase</fullName>
    </submittedName>
</protein>
<dbReference type="Pfam" id="PF02397">
    <property type="entry name" value="Bac_transf"/>
    <property type="match status" value="1"/>
</dbReference>
<evidence type="ECO:0000256" key="2">
    <source>
        <dbReference type="ARBA" id="ARBA00006464"/>
    </source>
</evidence>
<dbReference type="EMBL" id="QGGV01000001">
    <property type="protein sequence ID" value="PWK58846.1"/>
    <property type="molecule type" value="Genomic_DNA"/>
</dbReference>
<keyword evidence="12" id="KW-1185">Reference proteome</keyword>
<dbReference type="InterPro" id="IPR003362">
    <property type="entry name" value="Bact_transf"/>
</dbReference>
<keyword evidence="4 11" id="KW-0808">Transferase</keyword>
<dbReference type="GO" id="GO:0005886">
    <property type="term" value="C:plasma membrane"/>
    <property type="evidence" value="ECO:0007669"/>
    <property type="project" value="UniProtKB-SubCell"/>
</dbReference>
<evidence type="ECO:0000256" key="4">
    <source>
        <dbReference type="ARBA" id="ARBA00022679"/>
    </source>
</evidence>
<keyword evidence="7 9" id="KW-0472">Membrane</keyword>
<dbReference type="PANTHER" id="PTHR30576">
    <property type="entry name" value="COLANIC BIOSYNTHESIS UDP-GLUCOSE LIPID CARRIER TRANSFERASE"/>
    <property type="match status" value="1"/>
</dbReference>
<feature type="domain" description="Bacterial sugar transferase" evidence="10">
    <location>
        <begin position="36"/>
        <end position="225"/>
    </location>
</feature>
<keyword evidence="6 9" id="KW-1133">Transmembrane helix</keyword>
<evidence type="ECO:0000256" key="1">
    <source>
        <dbReference type="ARBA" id="ARBA00004236"/>
    </source>
</evidence>
<sequence length="231" mass="25907">MKSLRMNEAIKMTPADGQAGIRTDAHSVRFHQGALKRAFDLVFALMLLPIIAPVILALAIAVKRDGGPAFFGHRRVGRDGKLFRCWKIRTMVVDADRKLSDLLASDPQIAAKWQRDFKLDRDPRTTSFGQFLRETSLDELPQIWNVLTGEMSFVGPRPVVPDELKKYGAQVWAYHACVPGITGLWQVSGRNDISYDERVRLDALYLQNKSLMLDLKVLAMTVISVAGRTGK</sequence>
<evidence type="ECO:0000256" key="3">
    <source>
        <dbReference type="ARBA" id="ARBA00022475"/>
    </source>
</evidence>
<evidence type="ECO:0000313" key="12">
    <source>
        <dbReference type="Proteomes" id="UP000245390"/>
    </source>
</evidence>
<organism evidence="11 12">
    <name type="scientific">Silicimonas algicola</name>
    <dbReference type="NCBI Taxonomy" id="1826607"/>
    <lineage>
        <taxon>Bacteria</taxon>
        <taxon>Pseudomonadati</taxon>
        <taxon>Pseudomonadota</taxon>
        <taxon>Alphaproteobacteria</taxon>
        <taxon>Rhodobacterales</taxon>
        <taxon>Paracoccaceae</taxon>
    </lineage>
</organism>
<comment type="similarity">
    <text evidence="2">Belongs to the bacterial sugar transferase family.</text>
</comment>
<feature type="transmembrane region" description="Helical" evidence="9">
    <location>
        <begin position="38"/>
        <end position="62"/>
    </location>
</feature>
<comment type="subcellular location">
    <subcellularLocation>
        <location evidence="1">Cell membrane</location>
    </subcellularLocation>
</comment>
<keyword evidence="3" id="KW-1003">Cell membrane</keyword>
<reference evidence="11 12" key="1">
    <citation type="submission" date="2018-05" db="EMBL/GenBank/DDBJ databases">
        <title>Genomic Encyclopedia of Type Strains, Phase IV (KMG-IV): sequencing the most valuable type-strain genomes for metagenomic binning, comparative biology and taxonomic classification.</title>
        <authorList>
            <person name="Goeker M."/>
        </authorList>
    </citation>
    <scope>NUCLEOTIDE SEQUENCE [LARGE SCALE GENOMIC DNA]</scope>
    <source>
        <strain evidence="11 12">DSM 103371</strain>
    </source>
</reference>
<evidence type="ECO:0000259" key="10">
    <source>
        <dbReference type="Pfam" id="PF02397"/>
    </source>
</evidence>
<keyword evidence="8" id="KW-0270">Exopolysaccharide synthesis</keyword>
<evidence type="ECO:0000256" key="6">
    <source>
        <dbReference type="ARBA" id="ARBA00022989"/>
    </source>
</evidence>
<dbReference type="PANTHER" id="PTHR30576:SF4">
    <property type="entry name" value="UNDECAPRENYL-PHOSPHATE GALACTOSE PHOSPHOTRANSFERASE"/>
    <property type="match status" value="1"/>
</dbReference>
<dbReference type="Proteomes" id="UP000245390">
    <property type="component" value="Unassembled WGS sequence"/>
</dbReference>
<gene>
    <name evidence="11" type="ORF">C8D95_101662</name>
</gene>
<evidence type="ECO:0000256" key="7">
    <source>
        <dbReference type="ARBA" id="ARBA00023136"/>
    </source>
</evidence>
<keyword evidence="5 9" id="KW-0812">Transmembrane</keyword>
<accession>A0A316GFX6</accession>